<comment type="caution">
    <text evidence="5">The sequence shown here is derived from an EMBL/GenBank/DDBJ whole genome shotgun (WGS) entry which is preliminary data.</text>
</comment>
<organism evidence="5 6">
    <name type="scientific">Periplaneta americana</name>
    <name type="common">American cockroach</name>
    <name type="synonym">Blatta americana</name>
    <dbReference type="NCBI Taxonomy" id="6978"/>
    <lineage>
        <taxon>Eukaryota</taxon>
        <taxon>Metazoa</taxon>
        <taxon>Ecdysozoa</taxon>
        <taxon>Arthropoda</taxon>
        <taxon>Hexapoda</taxon>
        <taxon>Insecta</taxon>
        <taxon>Pterygota</taxon>
        <taxon>Neoptera</taxon>
        <taxon>Polyneoptera</taxon>
        <taxon>Dictyoptera</taxon>
        <taxon>Blattodea</taxon>
        <taxon>Blattoidea</taxon>
        <taxon>Blattidae</taxon>
        <taxon>Blattinae</taxon>
        <taxon>Periplaneta</taxon>
    </lineage>
</organism>
<dbReference type="InterPro" id="IPR015421">
    <property type="entry name" value="PyrdxlP-dep_Trfase_major"/>
</dbReference>
<reference evidence="5 6" key="1">
    <citation type="journal article" date="2022" name="Allergy">
        <title>Genome assembly and annotation of Periplaneta americana reveal a comprehensive cockroach allergen profile.</title>
        <authorList>
            <person name="Wang L."/>
            <person name="Xiong Q."/>
            <person name="Saelim N."/>
            <person name="Wang L."/>
            <person name="Nong W."/>
            <person name="Wan A.T."/>
            <person name="Shi M."/>
            <person name="Liu X."/>
            <person name="Cao Q."/>
            <person name="Hui J.H.L."/>
            <person name="Sookrung N."/>
            <person name="Leung T.F."/>
            <person name="Tungtrongchitr A."/>
            <person name="Tsui S.K.W."/>
        </authorList>
    </citation>
    <scope>NUCLEOTIDE SEQUENCE [LARGE SCALE GENOMIC DNA]</scope>
    <source>
        <strain evidence="5">PWHHKU_190912</strain>
    </source>
</reference>
<proteinExistence type="inferred from homology"/>
<dbReference type="SUPFAM" id="SSF53383">
    <property type="entry name" value="PLP-dependent transferases"/>
    <property type="match status" value="1"/>
</dbReference>
<gene>
    <name evidence="5" type="ORF">ANN_05134</name>
</gene>
<evidence type="ECO:0000256" key="1">
    <source>
        <dbReference type="ARBA" id="ARBA00001933"/>
    </source>
</evidence>
<evidence type="ECO:0008006" key="7">
    <source>
        <dbReference type="Google" id="ProtNLM"/>
    </source>
</evidence>
<dbReference type="PANTHER" id="PTHR11999:SF60">
    <property type="entry name" value="3,4-DIHYDROXYPHENYLACETALDEHYDE SYNTHASE"/>
    <property type="match status" value="1"/>
</dbReference>
<dbReference type="InterPro" id="IPR002129">
    <property type="entry name" value="PyrdxlP-dep_de-COase"/>
</dbReference>
<dbReference type="Gene3D" id="3.40.640.10">
    <property type="entry name" value="Type I PLP-dependent aspartate aminotransferase-like (Major domain)"/>
    <property type="match status" value="1"/>
</dbReference>
<evidence type="ECO:0000256" key="4">
    <source>
        <dbReference type="ARBA" id="ARBA00023239"/>
    </source>
</evidence>
<sequence length="619" mass="70079">MDVEEFRKFAKAAVDYVADYLENIRERPVLPSVEPGYLQELIPKEAPKKPEKWQDILTDMERVIMPGITHWQSPHFHAYFPAANSYPAIVGEILNTGISCLGFNWATSPACTELEVIMMDWLAKLLDLPKHFLASSGGSGGGVLQGSASESTLVALLAARENTVKNVRQKHPEMDAGAIKAKLVAYSSDQSNSSIEKAGVLGSVIMRLLPSDEKCRLRGTTLEQAIRNDREKGLIPFYVVANLGTTGTCAFDRLDELGPICKREGLWMHVDAAYAGRDKETALVPMDSYAQNRPEVLRDGAAFICPEYRHLMAGVQFADSFCFNPHKWLLVNFECSAMWVKDSNVLVEAFDVDRIYLRYKNQGLAPDYRHWQISLSRRFRSLKMWLVLRLYGAQGLQNYIRQQVALAREFEALVRADDRFHVVTEVVLGLVCFRLKGPDELTRRLHERLMVRKKIYVIAATLHDKYIIRFVVCSRMTESRDIHFAWEEIRSQAEIIFASNNVDNGMENSHIVCKEENGANDDNMIHNELPTTNRTEDITSSGIGEFERLITKKRKHGHQDLEESLLPSNGRGLTMFKAEAIVLGDEEVEELSKKRTRRTLSQAIRFACGSDDNDSDSSR</sequence>
<evidence type="ECO:0000313" key="6">
    <source>
        <dbReference type="Proteomes" id="UP001148838"/>
    </source>
</evidence>
<evidence type="ECO:0000256" key="2">
    <source>
        <dbReference type="ARBA" id="ARBA00009533"/>
    </source>
</evidence>
<dbReference type="InterPro" id="IPR015424">
    <property type="entry name" value="PyrdxlP-dep_Trfase"/>
</dbReference>
<dbReference type="PRINTS" id="PR00800">
    <property type="entry name" value="YHDCRBOXLASE"/>
</dbReference>
<comment type="similarity">
    <text evidence="2">Belongs to the group II decarboxylase family.</text>
</comment>
<name>A0ABQ8TC94_PERAM</name>
<dbReference type="Gene3D" id="1.20.1340.10">
    <property type="entry name" value="dopa decarboxylase, N-terminal domain"/>
    <property type="match status" value="1"/>
</dbReference>
<dbReference type="InterPro" id="IPR015422">
    <property type="entry name" value="PyrdxlP-dep_Trfase_small"/>
</dbReference>
<dbReference type="Proteomes" id="UP001148838">
    <property type="component" value="Unassembled WGS sequence"/>
</dbReference>
<dbReference type="PROSITE" id="PS00392">
    <property type="entry name" value="DDC_GAD_HDC_YDC"/>
    <property type="match status" value="1"/>
</dbReference>
<dbReference type="Pfam" id="PF00282">
    <property type="entry name" value="Pyridoxal_deC"/>
    <property type="match status" value="2"/>
</dbReference>
<dbReference type="InterPro" id="IPR010977">
    <property type="entry name" value="Aromatic_deC"/>
</dbReference>
<evidence type="ECO:0000256" key="3">
    <source>
        <dbReference type="ARBA" id="ARBA00022898"/>
    </source>
</evidence>
<dbReference type="PANTHER" id="PTHR11999">
    <property type="entry name" value="GROUP II PYRIDOXAL-5-PHOSPHATE DECARBOXYLASE"/>
    <property type="match status" value="1"/>
</dbReference>
<keyword evidence="3" id="KW-0663">Pyridoxal phosphate</keyword>
<dbReference type="EMBL" id="JAJSOF020000013">
    <property type="protein sequence ID" value="KAJ4443465.1"/>
    <property type="molecule type" value="Genomic_DNA"/>
</dbReference>
<dbReference type="Gene3D" id="3.90.1150.10">
    <property type="entry name" value="Aspartate Aminotransferase, domain 1"/>
    <property type="match status" value="1"/>
</dbReference>
<protein>
    <recommendedName>
        <fullName evidence="7">Aromatic-L-amino-acid decarboxylase</fullName>
    </recommendedName>
</protein>
<comment type="cofactor">
    <cofactor evidence="1">
        <name>pyridoxal 5'-phosphate</name>
        <dbReference type="ChEBI" id="CHEBI:597326"/>
    </cofactor>
</comment>
<dbReference type="InterPro" id="IPR021115">
    <property type="entry name" value="Pyridoxal-P_BS"/>
</dbReference>
<evidence type="ECO:0000313" key="5">
    <source>
        <dbReference type="EMBL" id="KAJ4443465.1"/>
    </source>
</evidence>
<keyword evidence="6" id="KW-1185">Reference proteome</keyword>
<dbReference type="CDD" id="cd06450">
    <property type="entry name" value="DOPA_deC_like"/>
    <property type="match status" value="1"/>
</dbReference>
<accession>A0ABQ8TC94</accession>
<keyword evidence="4" id="KW-0456">Lyase</keyword>